<gene>
    <name evidence="14" type="ORF">KR50_24480</name>
</gene>
<dbReference type="InterPro" id="IPR041916">
    <property type="entry name" value="Anti_sigma_zinc_sf"/>
</dbReference>
<feature type="domain" description="Anti-sigma K factor RskA C-terminal" evidence="12">
    <location>
        <begin position="111"/>
        <end position="252"/>
    </location>
</feature>
<feature type="domain" description="Putative zinc-finger" evidence="13">
    <location>
        <begin position="9"/>
        <end position="38"/>
    </location>
</feature>
<evidence type="ECO:0000256" key="9">
    <source>
        <dbReference type="ARBA" id="ARBA00029829"/>
    </source>
</evidence>
<dbReference type="Gene3D" id="1.10.10.1320">
    <property type="entry name" value="Anti-sigma factor, zinc-finger domain"/>
    <property type="match status" value="1"/>
</dbReference>
<evidence type="ECO:0000256" key="5">
    <source>
        <dbReference type="ARBA" id="ARBA00022989"/>
    </source>
</evidence>
<organism evidence="14 15">
    <name type="scientific">Jeotgalibacillus campisalis</name>
    <dbReference type="NCBI Taxonomy" id="220754"/>
    <lineage>
        <taxon>Bacteria</taxon>
        <taxon>Bacillati</taxon>
        <taxon>Bacillota</taxon>
        <taxon>Bacilli</taxon>
        <taxon>Bacillales</taxon>
        <taxon>Caryophanaceae</taxon>
        <taxon>Jeotgalibacillus</taxon>
    </lineage>
</organism>
<dbReference type="GO" id="GO:0006417">
    <property type="term" value="P:regulation of translation"/>
    <property type="evidence" value="ECO:0007669"/>
    <property type="project" value="TreeGrafter"/>
</dbReference>
<keyword evidence="15" id="KW-1185">Reference proteome</keyword>
<evidence type="ECO:0000256" key="1">
    <source>
        <dbReference type="ARBA" id="ARBA00004167"/>
    </source>
</evidence>
<name>A0A0C2VRR3_9BACL</name>
<dbReference type="PATRIC" id="fig|220754.4.peg.2465"/>
<dbReference type="Pfam" id="PF10099">
    <property type="entry name" value="RskA_C"/>
    <property type="match status" value="1"/>
</dbReference>
<dbReference type="InterPro" id="IPR051474">
    <property type="entry name" value="Anti-sigma-K/W_factor"/>
</dbReference>
<dbReference type="RefSeq" id="WP_041058612.1">
    <property type="nucleotide sequence ID" value="NZ_JXRR01000015.1"/>
</dbReference>
<evidence type="ECO:0000256" key="8">
    <source>
        <dbReference type="ARBA" id="ARBA00024438"/>
    </source>
</evidence>
<evidence type="ECO:0000256" key="2">
    <source>
        <dbReference type="ARBA" id="ARBA00004236"/>
    </source>
</evidence>
<evidence type="ECO:0000256" key="7">
    <source>
        <dbReference type="ARBA" id="ARBA00024353"/>
    </source>
</evidence>
<proteinExistence type="inferred from homology"/>
<evidence type="ECO:0000256" key="10">
    <source>
        <dbReference type="ARBA" id="ARBA00030803"/>
    </source>
</evidence>
<evidence type="ECO:0000256" key="6">
    <source>
        <dbReference type="ARBA" id="ARBA00023136"/>
    </source>
</evidence>
<protein>
    <recommendedName>
        <fullName evidence="8">Anti-sigma-W factor RsiW</fullName>
    </recommendedName>
    <alternativeName>
        <fullName evidence="10">Regulator of SigK</fullName>
    </alternativeName>
    <alternativeName>
        <fullName evidence="9">Sigma-K anti-sigma factor RskA</fullName>
    </alternativeName>
</protein>
<dbReference type="AlphaFoldDB" id="A0A0C2VRR3"/>
<sequence length="258" mass="27852">MANHGADCDLIIDYFNGHLSREEKAVFEDHLENCAECRAELAEWNGLIEDLPYDSEPVTPPEGMKERVLSAVFAEEEPKQHSASAEPTLIGNAKTNSSSPSKRSSAKWVLPAAAALLLSLGGNAFLYNELQQQSTELTQSQETVDELLQYVTLSPTGESDENPTASASIVRTGSQVNVVINASSLGPLANDEVYQVWLIEGESPKRAGTFIASESGAGAVVFTLDEFNSEQWNQIAISHEPDAQSETPEGEVILASEL</sequence>
<reference evidence="14 15" key="1">
    <citation type="submission" date="2015-01" db="EMBL/GenBank/DDBJ databases">
        <title>Jeotgalibacillus campisalis genome sequencing.</title>
        <authorList>
            <person name="Goh K.M."/>
            <person name="Chan K.-G."/>
            <person name="Yaakop A.S."/>
            <person name="Ee R."/>
            <person name="Gan H.M."/>
            <person name="Chan C.S."/>
        </authorList>
    </citation>
    <scope>NUCLEOTIDE SEQUENCE [LARGE SCALE GENOMIC DNA]</scope>
    <source>
        <strain evidence="14 15">SF-57</strain>
    </source>
</reference>
<keyword evidence="5" id="KW-1133">Transmembrane helix</keyword>
<evidence type="ECO:0000256" key="11">
    <source>
        <dbReference type="SAM" id="MobiDB-lite"/>
    </source>
</evidence>
<evidence type="ECO:0000256" key="3">
    <source>
        <dbReference type="ARBA" id="ARBA00022475"/>
    </source>
</evidence>
<accession>A0A0C2VRR3</accession>
<dbReference type="PANTHER" id="PTHR37461">
    <property type="entry name" value="ANTI-SIGMA-K FACTOR RSKA"/>
    <property type="match status" value="1"/>
</dbReference>
<dbReference type="Pfam" id="PF13490">
    <property type="entry name" value="zf-HC2"/>
    <property type="match status" value="1"/>
</dbReference>
<evidence type="ECO:0000313" key="14">
    <source>
        <dbReference type="EMBL" id="KIL47126.1"/>
    </source>
</evidence>
<evidence type="ECO:0000313" key="15">
    <source>
        <dbReference type="Proteomes" id="UP000031972"/>
    </source>
</evidence>
<evidence type="ECO:0000259" key="13">
    <source>
        <dbReference type="Pfam" id="PF13490"/>
    </source>
</evidence>
<keyword evidence="4" id="KW-0812">Transmembrane</keyword>
<evidence type="ECO:0000256" key="4">
    <source>
        <dbReference type="ARBA" id="ARBA00022692"/>
    </source>
</evidence>
<dbReference type="EMBL" id="JXRR01000015">
    <property type="protein sequence ID" value="KIL47126.1"/>
    <property type="molecule type" value="Genomic_DNA"/>
</dbReference>
<comment type="caution">
    <text evidence="14">The sequence shown here is derived from an EMBL/GenBank/DDBJ whole genome shotgun (WGS) entry which is preliminary data.</text>
</comment>
<dbReference type="GO" id="GO:0016989">
    <property type="term" value="F:sigma factor antagonist activity"/>
    <property type="evidence" value="ECO:0007669"/>
    <property type="project" value="TreeGrafter"/>
</dbReference>
<keyword evidence="6" id="KW-0472">Membrane</keyword>
<dbReference type="InterPro" id="IPR027383">
    <property type="entry name" value="Znf_put"/>
</dbReference>
<dbReference type="InterPro" id="IPR018764">
    <property type="entry name" value="RskA_C"/>
</dbReference>
<comment type="subcellular location">
    <subcellularLocation>
        <location evidence="2">Cell membrane</location>
    </subcellularLocation>
    <subcellularLocation>
        <location evidence="1">Membrane</location>
        <topology evidence="1">Single-pass membrane protein</topology>
    </subcellularLocation>
</comment>
<feature type="region of interest" description="Disordered" evidence="11">
    <location>
        <begin position="77"/>
        <end position="103"/>
    </location>
</feature>
<comment type="similarity">
    <text evidence="7">Belongs to the zinc-associated anti-sigma factor (ZAS) superfamily. Anti-sigma-W factor family.</text>
</comment>
<dbReference type="Proteomes" id="UP000031972">
    <property type="component" value="Unassembled WGS sequence"/>
</dbReference>
<keyword evidence="3" id="KW-1003">Cell membrane</keyword>
<dbReference type="PANTHER" id="PTHR37461:SF1">
    <property type="entry name" value="ANTI-SIGMA-K FACTOR RSKA"/>
    <property type="match status" value="1"/>
</dbReference>
<evidence type="ECO:0000259" key="12">
    <source>
        <dbReference type="Pfam" id="PF10099"/>
    </source>
</evidence>
<dbReference type="GO" id="GO:0005886">
    <property type="term" value="C:plasma membrane"/>
    <property type="evidence" value="ECO:0007669"/>
    <property type="project" value="UniProtKB-SubCell"/>
</dbReference>